<protein>
    <submittedName>
        <fullName evidence="1">Uncharacterized protein</fullName>
    </submittedName>
</protein>
<organism evidence="1 2">
    <name type="scientific">Chryseobacterium shigense</name>
    <dbReference type="NCBI Taxonomy" id="297244"/>
    <lineage>
        <taxon>Bacteria</taxon>
        <taxon>Pseudomonadati</taxon>
        <taxon>Bacteroidota</taxon>
        <taxon>Flavobacteriia</taxon>
        <taxon>Flavobacteriales</taxon>
        <taxon>Weeksellaceae</taxon>
        <taxon>Chryseobacterium group</taxon>
        <taxon>Chryseobacterium</taxon>
    </lineage>
</organism>
<dbReference type="AlphaFoldDB" id="A0A1N7JET8"/>
<gene>
    <name evidence="1" type="ORF">SAMN05421639_106124</name>
</gene>
<dbReference type="RefSeq" id="WP_076509900.1">
    <property type="nucleotide sequence ID" value="NZ_FTNY01000006.1"/>
</dbReference>
<sequence>MVRIISCKTRTKEDGTNFYLLEVQEGGIEMVLSKTTGQYYATAKRAAISTTFDELTCKGLVGEEMGGRIVKVPTEPYAYTIKETGKEIMLEHRYSYLPDGVSTEEEKLSLELKKPYPIRLSLKKQSKI</sequence>
<name>A0A1N7JET8_9FLAO</name>
<evidence type="ECO:0000313" key="1">
    <source>
        <dbReference type="EMBL" id="SIS47873.1"/>
    </source>
</evidence>
<keyword evidence="2" id="KW-1185">Reference proteome</keyword>
<accession>A0A1N7JET8</accession>
<dbReference type="EMBL" id="FTNY01000006">
    <property type="protein sequence ID" value="SIS47873.1"/>
    <property type="molecule type" value="Genomic_DNA"/>
</dbReference>
<reference evidence="2" key="1">
    <citation type="submission" date="2017-01" db="EMBL/GenBank/DDBJ databases">
        <authorList>
            <person name="Varghese N."/>
            <person name="Submissions S."/>
        </authorList>
    </citation>
    <scope>NUCLEOTIDE SEQUENCE [LARGE SCALE GENOMIC DNA]</scope>
    <source>
        <strain evidence="2">DSM 17126</strain>
    </source>
</reference>
<proteinExistence type="predicted"/>
<evidence type="ECO:0000313" key="2">
    <source>
        <dbReference type="Proteomes" id="UP000186373"/>
    </source>
</evidence>
<dbReference type="Proteomes" id="UP000186373">
    <property type="component" value="Unassembled WGS sequence"/>
</dbReference>